<name>A0A8R7Q1S7_TRIUA</name>
<keyword evidence="2" id="KW-1185">Reference proteome</keyword>
<protein>
    <submittedName>
        <fullName evidence="1">Uncharacterized protein</fullName>
    </submittedName>
</protein>
<reference evidence="2" key="1">
    <citation type="journal article" date="2013" name="Nature">
        <title>Draft genome of the wheat A-genome progenitor Triticum urartu.</title>
        <authorList>
            <person name="Ling H.Q."/>
            <person name="Zhao S."/>
            <person name="Liu D."/>
            <person name="Wang J."/>
            <person name="Sun H."/>
            <person name="Zhang C."/>
            <person name="Fan H."/>
            <person name="Li D."/>
            <person name="Dong L."/>
            <person name="Tao Y."/>
            <person name="Gao C."/>
            <person name="Wu H."/>
            <person name="Li Y."/>
            <person name="Cui Y."/>
            <person name="Guo X."/>
            <person name="Zheng S."/>
            <person name="Wang B."/>
            <person name="Yu K."/>
            <person name="Liang Q."/>
            <person name="Yang W."/>
            <person name="Lou X."/>
            <person name="Chen J."/>
            <person name="Feng M."/>
            <person name="Jian J."/>
            <person name="Zhang X."/>
            <person name="Luo G."/>
            <person name="Jiang Y."/>
            <person name="Liu J."/>
            <person name="Wang Z."/>
            <person name="Sha Y."/>
            <person name="Zhang B."/>
            <person name="Wu H."/>
            <person name="Tang D."/>
            <person name="Shen Q."/>
            <person name="Xue P."/>
            <person name="Zou S."/>
            <person name="Wang X."/>
            <person name="Liu X."/>
            <person name="Wang F."/>
            <person name="Yang Y."/>
            <person name="An X."/>
            <person name="Dong Z."/>
            <person name="Zhang K."/>
            <person name="Zhang X."/>
            <person name="Luo M.C."/>
            <person name="Dvorak J."/>
            <person name="Tong Y."/>
            <person name="Wang J."/>
            <person name="Yang H."/>
            <person name="Li Z."/>
            <person name="Wang D."/>
            <person name="Zhang A."/>
            <person name="Wang J."/>
        </authorList>
    </citation>
    <scope>NUCLEOTIDE SEQUENCE</scope>
    <source>
        <strain evidence="2">cv. G1812</strain>
    </source>
</reference>
<proteinExistence type="predicted"/>
<dbReference type="AlphaFoldDB" id="A0A8R7Q1S7"/>
<dbReference type="Gramene" id="TuG1812G0400001500.01.T01">
    <property type="protein sequence ID" value="TuG1812G0400001500.01.T01.cds319505"/>
    <property type="gene ID" value="TuG1812G0400001500.01"/>
</dbReference>
<reference evidence="1" key="2">
    <citation type="submission" date="2018-03" db="EMBL/GenBank/DDBJ databases">
        <title>The Triticum urartu genome reveals the dynamic nature of wheat genome evolution.</title>
        <authorList>
            <person name="Ling H."/>
            <person name="Ma B."/>
            <person name="Shi X."/>
            <person name="Liu H."/>
            <person name="Dong L."/>
            <person name="Sun H."/>
            <person name="Cao Y."/>
            <person name="Gao Q."/>
            <person name="Zheng S."/>
            <person name="Li Y."/>
            <person name="Yu Y."/>
            <person name="Du H."/>
            <person name="Qi M."/>
            <person name="Li Y."/>
            <person name="Yu H."/>
            <person name="Cui Y."/>
            <person name="Wang N."/>
            <person name="Chen C."/>
            <person name="Wu H."/>
            <person name="Zhao Y."/>
            <person name="Zhang J."/>
            <person name="Li Y."/>
            <person name="Zhou W."/>
            <person name="Zhang B."/>
            <person name="Hu W."/>
            <person name="Eijk M."/>
            <person name="Tang J."/>
            <person name="Witsenboer H."/>
            <person name="Zhao S."/>
            <person name="Li Z."/>
            <person name="Zhang A."/>
            <person name="Wang D."/>
            <person name="Liang C."/>
        </authorList>
    </citation>
    <scope>NUCLEOTIDE SEQUENCE [LARGE SCALE GENOMIC DNA]</scope>
    <source>
        <strain evidence="1">cv. G1812</strain>
    </source>
</reference>
<sequence>MFILDVDSYLGCLGLEFLGRGGPGCLGSGRLGHPHRSS</sequence>
<evidence type="ECO:0000313" key="1">
    <source>
        <dbReference type="EnsemblPlants" id="TuG1812G0400001500.01.T01.cds319505"/>
    </source>
</evidence>
<evidence type="ECO:0000313" key="2">
    <source>
        <dbReference type="Proteomes" id="UP000015106"/>
    </source>
</evidence>
<reference evidence="1" key="3">
    <citation type="submission" date="2022-06" db="UniProtKB">
        <authorList>
            <consortium name="EnsemblPlants"/>
        </authorList>
    </citation>
    <scope>IDENTIFICATION</scope>
</reference>
<organism evidence="1 2">
    <name type="scientific">Triticum urartu</name>
    <name type="common">Red wild einkorn</name>
    <name type="synonym">Crithodium urartu</name>
    <dbReference type="NCBI Taxonomy" id="4572"/>
    <lineage>
        <taxon>Eukaryota</taxon>
        <taxon>Viridiplantae</taxon>
        <taxon>Streptophyta</taxon>
        <taxon>Embryophyta</taxon>
        <taxon>Tracheophyta</taxon>
        <taxon>Spermatophyta</taxon>
        <taxon>Magnoliopsida</taxon>
        <taxon>Liliopsida</taxon>
        <taxon>Poales</taxon>
        <taxon>Poaceae</taxon>
        <taxon>BOP clade</taxon>
        <taxon>Pooideae</taxon>
        <taxon>Triticodae</taxon>
        <taxon>Triticeae</taxon>
        <taxon>Triticinae</taxon>
        <taxon>Triticum</taxon>
    </lineage>
</organism>
<dbReference type="Proteomes" id="UP000015106">
    <property type="component" value="Chromosome 4"/>
</dbReference>
<dbReference type="EnsemblPlants" id="TuG1812G0400001500.01.T01">
    <property type="protein sequence ID" value="TuG1812G0400001500.01.T01.cds319505"/>
    <property type="gene ID" value="TuG1812G0400001500.01"/>
</dbReference>
<accession>A0A8R7Q1S7</accession>